<proteinExistence type="predicted"/>
<organism evidence="1 2">
    <name type="scientific">Nonomuraea spiralis</name>
    <dbReference type="NCBI Taxonomy" id="46182"/>
    <lineage>
        <taxon>Bacteria</taxon>
        <taxon>Bacillati</taxon>
        <taxon>Actinomycetota</taxon>
        <taxon>Actinomycetes</taxon>
        <taxon>Streptosporangiales</taxon>
        <taxon>Streptosporangiaceae</taxon>
        <taxon>Nonomuraea</taxon>
    </lineage>
</organism>
<keyword evidence="2" id="KW-1185">Reference proteome</keyword>
<dbReference type="Proteomes" id="UP001589647">
    <property type="component" value="Unassembled WGS sequence"/>
</dbReference>
<name>A0ABV5IS08_9ACTN</name>
<protein>
    <submittedName>
        <fullName evidence="1">Uncharacterized protein</fullName>
    </submittedName>
</protein>
<gene>
    <name evidence="1" type="ORF">ACFFV7_39585</name>
</gene>
<sequence length="50" mass="5612">MEEVFQAFRTPSGRPIPRGPMVYSWEDILKVVGAGQGVIATVEEVTRFYP</sequence>
<dbReference type="EMBL" id="JBHMEI010000049">
    <property type="protein sequence ID" value="MFB9207345.1"/>
    <property type="molecule type" value="Genomic_DNA"/>
</dbReference>
<accession>A0ABV5IS08</accession>
<dbReference type="RefSeq" id="WP_229824983.1">
    <property type="nucleotide sequence ID" value="NZ_BMRC01000036.1"/>
</dbReference>
<reference evidence="1 2" key="1">
    <citation type="submission" date="2024-09" db="EMBL/GenBank/DDBJ databases">
        <authorList>
            <person name="Sun Q."/>
            <person name="Mori K."/>
        </authorList>
    </citation>
    <scope>NUCLEOTIDE SEQUENCE [LARGE SCALE GENOMIC DNA]</scope>
    <source>
        <strain evidence="1 2">CCM 3426</strain>
    </source>
</reference>
<comment type="caution">
    <text evidence="1">The sequence shown here is derived from an EMBL/GenBank/DDBJ whole genome shotgun (WGS) entry which is preliminary data.</text>
</comment>
<evidence type="ECO:0000313" key="1">
    <source>
        <dbReference type="EMBL" id="MFB9207345.1"/>
    </source>
</evidence>
<evidence type="ECO:0000313" key="2">
    <source>
        <dbReference type="Proteomes" id="UP001589647"/>
    </source>
</evidence>